<dbReference type="Proteomes" id="UP001151478">
    <property type="component" value="Unassembled WGS sequence"/>
</dbReference>
<gene>
    <name evidence="1" type="ORF">N5A56_003070</name>
</gene>
<dbReference type="Gene3D" id="3.30.450.20">
    <property type="entry name" value="PAS domain"/>
    <property type="match status" value="1"/>
</dbReference>
<accession>A0ABT5S5T5</accession>
<comment type="caution">
    <text evidence="1">The sequence shown here is derived from an EMBL/GenBank/DDBJ whole genome shotgun (WGS) entry which is preliminary data.</text>
</comment>
<protein>
    <recommendedName>
        <fullName evidence="3">MacB-like periplasmic core domain-containing protein</fullName>
    </recommendedName>
</protein>
<reference evidence="1" key="1">
    <citation type="submission" date="2023-02" db="EMBL/GenBank/DDBJ databases">
        <title>Polaribacter ponticola sp. nov., isolated from seawater.</title>
        <authorList>
            <person name="Baek J.H."/>
            <person name="Kim J.M."/>
            <person name="Choi D.G."/>
            <person name="Jeon C.O."/>
        </authorList>
    </citation>
    <scope>NUCLEOTIDE SEQUENCE</scope>
    <source>
        <strain evidence="1">MSW5</strain>
    </source>
</reference>
<evidence type="ECO:0000313" key="2">
    <source>
        <dbReference type="Proteomes" id="UP001151478"/>
    </source>
</evidence>
<evidence type="ECO:0000313" key="1">
    <source>
        <dbReference type="EMBL" id="MDD7913461.1"/>
    </source>
</evidence>
<dbReference type="RefSeq" id="WP_265726651.1">
    <property type="nucleotide sequence ID" value="NZ_JAOSLC020000002.1"/>
</dbReference>
<dbReference type="EMBL" id="JAOSLC020000002">
    <property type="protein sequence ID" value="MDD7913461.1"/>
    <property type="molecule type" value="Genomic_DNA"/>
</dbReference>
<evidence type="ECO:0008006" key="3">
    <source>
        <dbReference type="Google" id="ProtNLM"/>
    </source>
</evidence>
<name>A0ABT5S5T5_9FLAO</name>
<sequence length="186" mass="21564">MKRIITKSRKILFSVSNLEKRHKVITYSSLIILTVIGYFLRTENKIVNIESAILTEKNFHLRGDMVVFNRSYENLPIPVWQKVKRGNRFVLQYVNPNYVNNFGHLINNNQFEVIGKSNFEAFTGNIAQSYYESDVAVAITGKTLESFHASVDKDGKLIKIKVLKWREIRDNKDTLVFGIIKEILSH</sequence>
<keyword evidence="2" id="KW-1185">Reference proteome</keyword>
<proteinExistence type="predicted"/>
<organism evidence="1 2">
    <name type="scientific">Polaribacter ponticola</name>
    <dbReference type="NCBI Taxonomy" id="2978475"/>
    <lineage>
        <taxon>Bacteria</taxon>
        <taxon>Pseudomonadati</taxon>
        <taxon>Bacteroidota</taxon>
        <taxon>Flavobacteriia</taxon>
        <taxon>Flavobacteriales</taxon>
        <taxon>Flavobacteriaceae</taxon>
    </lineage>
</organism>